<keyword evidence="4" id="KW-1185">Reference proteome</keyword>
<dbReference type="InterPro" id="IPR029048">
    <property type="entry name" value="HSP70_C_sf"/>
</dbReference>
<dbReference type="InterPro" id="IPR013126">
    <property type="entry name" value="Hsp_70_fam"/>
</dbReference>
<gene>
    <name evidence="3" type="ORF">ASCRUDRAFT_91045</name>
</gene>
<dbReference type="Proteomes" id="UP000095038">
    <property type="component" value="Unassembled WGS sequence"/>
</dbReference>
<dbReference type="SUPFAM" id="SSF100920">
    <property type="entry name" value="Heat shock protein 70kD (HSP70), peptide-binding domain"/>
    <property type="match status" value="1"/>
</dbReference>
<protein>
    <submittedName>
        <fullName evidence="3">Heat shock protein 70</fullName>
    </submittedName>
</protein>
<dbReference type="Gene3D" id="3.30.420.40">
    <property type="match status" value="4"/>
</dbReference>
<name>A0A1D2VJ88_9ASCO</name>
<keyword evidence="2" id="KW-0067">ATP-binding</keyword>
<sequence>MMQPKTQAAMNPKNTVFDAKQLIGRKFHDDEGDKPNIKVGFKGEVKVFTPEEIFSMVLNKMRETVESYLGTTVKDVVITVPAYFNNSQIQGTKDAALIAGMNVLRIINEPTAAAIAYGLDKKSSGSKEHEVLIFDLGGETFDLKFKKSISFNQRSLRCLRTACEQAKKTLSSSAQATVEFDSLYKGRDLIYRDLFRSTLGPVERVLKNAKLDKSQIKEIVLVGDSTRIPKVQRLLYDFFNGKQLNKSINPDEAVAYSAIVQAAILTGDTSSKTQDLLLLLDFTPLSLGIETVGGERARTGNNNLLGKFEFSGIPFAPRGVSKIEVTFNIDANGISNVSVIEKGTGKSGTITVTRNKGRLSKDDIERMVSEVKKFKKEDEKEANFKEKISEDKCEKTSKATQETISWLDNSQSASNKEYNGKKKELKEIVTSLFFKCH</sequence>
<keyword evidence="1" id="KW-0547">Nucleotide-binding</keyword>
<dbReference type="Gene3D" id="3.90.640.10">
    <property type="entry name" value="Actin, Chain A, domain 4"/>
    <property type="match status" value="1"/>
</dbReference>
<dbReference type="InterPro" id="IPR029047">
    <property type="entry name" value="HSP70_peptide-bd_sf"/>
</dbReference>
<dbReference type="EMBL" id="KV454479">
    <property type="protein sequence ID" value="ODV61613.1"/>
    <property type="molecule type" value="Genomic_DNA"/>
</dbReference>
<dbReference type="Pfam" id="PF00012">
    <property type="entry name" value="HSP70"/>
    <property type="match status" value="2"/>
</dbReference>
<dbReference type="STRING" id="1344418.A0A1D2VJ88"/>
<dbReference type="GeneID" id="30968705"/>
<dbReference type="Gene3D" id="1.20.1270.10">
    <property type="match status" value="1"/>
</dbReference>
<evidence type="ECO:0000313" key="4">
    <source>
        <dbReference type="Proteomes" id="UP000095038"/>
    </source>
</evidence>
<dbReference type="PANTHER" id="PTHR19375">
    <property type="entry name" value="HEAT SHOCK PROTEIN 70KDA"/>
    <property type="match status" value="1"/>
</dbReference>
<proteinExistence type="predicted"/>
<evidence type="ECO:0000256" key="1">
    <source>
        <dbReference type="ARBA" id="ARBA00022741"/>
    </source>
</evidence>
<reference evidence="4" key="1">
    <citation type="submission" date="2016-05" db="EMBL/GenBank/DDBJ databases">
        <title>Comparative genomics of biotechnologically important yeasts.</title>
        <authorList>
            <consortium name="DOE Joint Genome Institute"/>
            <person name="Riley R."/>
            <person name="Haridas S."/>
            <person name="Wolfe K.H."/>
            <person name="Lopes M.R."/>
            <person name="Hittinger C.T."/>
            <person name="Goker M."/>
            <person name="Salamov A."/>
            <person name="Wisecaver J."/>
            <person name="Long T.M."/>
            <person name="Aerts A.L."/>
            <person name="Barry K."/>
            <person name="Choi C."/>
            <person name="Clum A."/>
            <person name="Coughlan A.Y."/>
            <person name="Deshpande S."/>
            <person name="Douglass A.P."/>
            <person name="Hanson S.J."/>
            <person name="Klenk H.-P."/>
            <person name="Labutti K."/>
            <person name="Lapidus A."/>
            <person name="Lindquist E."/>
            <person name="Lipzen A."/>
            <person name="Meier-Kolthoff J.P."/>
            <person name="Ohm R.A."/>
            <person name="Otillar R.P."/>
            <person name="Pangilinan J."/>
            <person name="Peng Y."/>
            <person name="Rokas A."/>
            <person name="Rosa C.A."/>
            <person name="Scheuner C."/>
            <person name="Sibirny A.A."/>
            <person name="Slot J.C."/>
            <person name="Stielow J.B."/>
            <person name="Sun H."/>
            <person name="Kurtzman C.P."/>
            <person name="Blackwell M."/>
            <person name="Grigoriev I.V."/>
            <person name="Jeffries T.W."/>
        </authorList>
    </citation>
    <scope>NUCLEOTIDE SEQUENCE [LARGE SCALE GENOMIC DNA]</scope>
    <source>
        <strain evidence="4">DSM 1968</strain>
    </source>
</reference>
<evidence type="ECO:0000313" key="3">
    <source>
        <dbReference type="EMBL" id="ODV61613.1"/>
    </source>
</evidence>
<dbReference type="RefSeq" id="XP_020047920.1">
    <property type="nucleotide sequence ID" value="XM_020195069.1"/>
</dbReference>
<dbReference type="Gene3D" id="3.30.30.30">
    <property type="match status" value="1"/>
</dbReference>
<dbReference type="SUPFAM" id="SSF53067">
    <property type="entry name" value="Actin-like ATPase domain"/>
    <property type="match status" value="2"/>
</dbReference>
<dbReference type="SUPFAM" id="SSF100934">
    <property type="entry name" value="Heat shock protein 70kD (HSP70), C-terminal subdomain"/>
    <property type="match status" value="1"/>
</dbReference>
<dbReference type="PRINTS" id="PR00301">
    <property type="entry name" value="HEATSHOCK70"/>
</dbReference>
<dbReference type="GO" id="GO:0005524">
    <property type="term" value="F:ATP binding"/>
    <property type="evidence" value="ECO:0007669"/>
    <property type="project" value="UniProtKB-KW"/>
</dbReference>
<dbReference type="InterPro" id="IPR043129">
    <property type="entry name" value="ATPase_NBD"/>
</dbReference>
<accession>A0A1D2VJ88</accession>
<dbReference type="AlphaFoldDB" id="A0A1D2VJ88"/>
<organism evidence="3 4">
    <name type="scientific">Ascoidea rubescens DSM 1968</name>
    <dbReference type="NCBI Taxonomy" id="1344418"/>
    <lineage>
        <taxon>Eukaryota</taxon>
        <taxon>Fungi</taxon>
        <taxon>Dikarya</taxon>
        <taxon>Ascomycota</taxon>
        <taxon>Saccharomycotina</taxon>
        <taxon>Saccharomycetes</taxon>
        <taxon>Ascoideaceae</taxon>
        <taxon>Ascoidea</taxon>
    </lineage>
</organism>
<dbReference type="InParanoid" id="A0A1D2VJ88"/>
<dbReference type="OrthoDB" id="2401965at2759"/>
<dbReference type="Gene3D" id="2.60.34.10">
    <property type="entry name" value="Substrate Binding Domain Of DNAk, Chain A, domain 1"/>
    <property type="match status" value="1"/>
</dbReference>
<dbReference type="FunFam" id="3.30.420.40:FF:000172">
    <property type="entry name" value="Heat shock 70 kDa protein"/>
    <property type="match status" value="1"/>
</dbReference>
<keyword evidence="3" id="KW-0346">Stress response</keyword>
<dbReference type="GO" id="GO:0140662">
    <property type="term" value="F:ATP-dependent protein folding chaperone"/>
    <property type="evidence" value="ECO:0007669"/>
    <property type="project" value="InterPro"/>
</dbReference>
<evidence type="ECO:0000256" key="2">
    <source>
        <dbReference type="ARBA" id="ARBA00022840"/>
    </source>
</evidence>